<dbReference type="CDD" id="cd12110">
    <property type="entry name" value="PHP_HisPPase_Hisj_like"/>
    <property type="match status" value="1"/>
</dbReference>
<protein>
    <recommendedName>
        <fullName evidence="3 8">Histidinol-phosphatase</fullName>
        <shortName evidence="8">HolPase</shortName>
        <ecNumber evidence="3 8">3.1.3.15</ecNumber>
    </recommendedName>
</protein>
<dbReference type="RefSeq" id="NP_984839.2">
    <property type="nucleotide sequence ID" value="NM_210193.2"/>
</dbReference>
<dbReference type="GO" id="GO:0000105">
    <property type="term" value="P:L-histidine biosynthetic process"/>
    <property type="evidence" value="ECO:0000318"/>
    <property type="project" value="GO_Central"/>
</dbReference>
<accession>Q757N4</accession>
<dbReference type="Pfam" id="PF02811">
    <property type="entry name" value="PHP"/>
    <property type="match status" value="1"/>
</dbReference>
<evidence type="ECO:0000256" key="5">
    <source>
        <dbReference type="ARBA" id="ARBA00022801"/>
    </source>
</evidence>
<evidence type="ECO:0000256" key="3">
    <source>
        <dbReference type="ARBA" id="ARBA00013085"/>
    </source>
</evidence>
<dbReference type="HOGENOM" id="CLU_054611_0_1_1"/>
<evidence type="ECO:0000256" key="6">
    <source>
        <dbReference type="ARBA" id="ARBA00023102"/>
    </source>
</evidence>
<name>Q757N4_EREGS</name>
<evidence type="ECO:0000313" key="10">
    <source>
        <dbReference type="EMBL" id="AAS52663.2"/>
    </source>
</evidence>
<dbReference type="OMA" id="DYDRPMY"/>
<dbReference type="SUPFAM" id="SSF89550">
    <property type="entry name" value="PHP domain-like"/>
    <property type="match status" value="1"/>
</dbReference>
<dbReference type="GO" id="GO:0004401">
    <property type="term" value="F:histidinol-phosphatase activity"/>
    <property type="evidence" value="ECO:0000318"/>
    <property type="project" value="GO_Central"/>
</dbReference>
<keyword evidence="5 8" id="KW-0378">Hydrolase</keyword>
<dbReference type="InterPro" id="IPR016195">
    <property type="entry name" value="Pol/histidinol_Pase-like"/>
</dbReference>
<dbReference type="Proteomes" id="UP000000591">
    <property type="component" value="Chromosome V"/>
</dbReference>
<dbReference type="PANTHER" id="PTHR21039:SF0">
    <property type="entry name" value="HISTIDINOL-PHOSPHATASE"/>
    <property type="match status" value="1"/>
</dbReference>
<dbReference type="STRING" id="284811.Q757N4"/>
<dbReference type="FunFam" id="3.20.20.140:FF:000088">
    <property type="entry name" value="Histidinol-phosphatase"/>
    <property type="match status" value="1"/>
</dbReference>
<comment type="similarity">
    <text evidence="2 8">Belongs to the PHP hydrolase family. HisK subfamily.</text>
</comment>
<dbReference type="InParanoid" id="Q757N4"/>
<keyword evidence="4 8" id="KW-0028">Amino-acid biosynthesis</keyword>
<dbReference type="InterPro" id="IPR004013">
    <property type="entry name" value="PHP_dom"/>
</dbReference>
<keyword evidence="6 8" id="KW-0368">Histidine biosynthesis</keyword>
<dbReference type="OrthoDB" id="5957391at2759"/>
<comment type="catalytic activity">
    <reaction evidence="7 8">
        <text>L-histidinol phosphate + H2O = L-histidinol + phosphate</text>
        <dbReference type="Rhea" id="RHEA:14465"/>
        <dbReference type="ChEBI" id="CHEBI:15377"/>
        <dbReference type="ChEBI" id="CHEBI:43474"/>
        <dbReference type="ChEBI" id="CHEBI:57699"/>
        <dbReference type="ChEBI" id="CHEBI:57980"/>
        <dbReference type="EC" id="3.1.3.15"/>
    </reaction>
</comment>
<evidence type="ECO:0000256" key="2">
    <source>
        <dbReference type="ARBA" id="ARBA00009152"/>
    </source>
</evidence>
<keyword evidence="11" id="KW-1185">Reference proteome</keyword>
<dbReference type="GeneID" id="4621037"/>
<dbReference type="Gene3D" id="3.20.20.140">
    <property type="entry name" value="Metal-dependent hydrolases"/>
    <property type="match status" value="1"/>
</dbReference>
<dbReference type="EMBL" id="AE016818">
    <property type="protein sequence ID" value="AAS52663.2"/>
    <property type="molecule type" value="Genomic_DNA"/>
</dbReference>
<comment type="pathway">
    <text evidence="1 8">Amino-acid biosynthesis; L-histidine biosynthesis; L-histidine from 5-phospho-alpha-D-ribose 1-diphosphate: step 8/9.</text>
</comment>
<feature type="domain" description="PHP" evidence="9">
    <location>
        <begin position="15"/>
        <end position="255"/>
    </location>
</feature>
<evidence type="ECO:0000256" key="8">
    <source>
        <dbReference type="RuleBase" id="RU366003"/>
    </source>
</evidence>
<proteinExistence type="inferred from homology"/>
<dbReference type="FunCoup" id="Q757N4">
    <property type="interactions" value="132"/>
</dbReference>
<dbReference type="InterPro" id="IPR010140">
    <property type="entry name" value="Histidinol_P_phosphatase_HisJ"/>
</dbReference>
<evidence type="ECO:0000256" key="4">
    <source>
        <dbReference type="ARBA" id="ARBA00022605"/>
    </source>
</evidence>
<reference evidence="11" key="2">
    <citation type="journal article" date="2013" name="G3 (Bethesda)">
        <title>Genomes of Ashbya fungi isolated from insects reveal four mating-type loci, numerous translocations, lack of transposons, and distinct gene duplications.</title>
        <authorList>
            <person name="Dietrich F.S."/>
            <person name="Voegeli S."/>
            <person name="Kuo S."/>
            <person name="Philippsen P."/>
        </authorList>
    </citation>
    <scope>GENOME REANNOTATION</scope>
    <source>
        <strain evidence="11">ATCC 10895 / CBS 109.51 / FGSC 9923 / NRRL Y-1056</strain>
    </source>
</reference>
<dbReference type="NCBIfam" id="TIGR01856">
    <property type="entry name" value="hisJ_fam"/>
    <property type="match status" value="1"/>
</dbReference>
<dbReference type="EC" id="3.1.3.15" evidence="3 8"/>
<evidence type="ECO:0000256" key="7">
    <source>
        <dbReference type="ARBA" id="ARBA00049158"/>
    </source>
</evidence>
<dbReference type="UniPathway" id="UPA00031">
    <property type="reaction ID" value="UER00013"/>
</dbReference>
<dbReference type="eggNOG" id="ENOG502RXUQ">
    <property type="taxonomic scope" value="Eukaryota"/>
</dbReference>
<dbReference type="PANTHER" id="PTHR21039">
    <property type="entry name" value="HISTIDINOL PHOSPHATASE-RELATED"/>
    <property type="match status" value="1"/>
</dbReference>
<evidence type="ECO:0000259" key="9">
    <source>
        <dbReference type="Pfam" id="PF02811"/>
    </source>
</evidence>
<gene>
    <name evidence="10" type="ORF">AGOS_AEL022W</name>
</gene>
<organism evidence="10 11">
    <name type="scientific">Eremothecium gossypii (strain ATCC 10895 / CBS 109.51 / FGSC 9923 / NRRL Y-1056)</name>
    <name type="common">Yeast</name>
    <name type="synonym">Ashbya gossypii</name>
    <dbReference type="NCBI Taxonomy" id="284811"/>
    <lineage>
        <taxon>Eukaryota</taxon>
        <taxon>Fungi</taxon>
        <taxon>Dikarya</taxon>
        <taxon>Ascomycota</taxon>
        <taxon>Saccharomycotina</taxon>
        <taxon>Saccharomycetes</taxon>
        <taxon>Saccharomycetales</taxon>
        <taxon>Saccharomycetaceae</taxon>
        <taxon>Eremothecium</taxon>
    </lineage>
</organism>
<dbReference type="KEGG" id="ago:AGOS_AEL022W"/>
<reference evidence="10 11" key="1">
    <citation type="journal article" date="2004" name="Science">
        <title>The Ashbya gossypii genome as a tool for mapping the ancient Saccharomyces cerevisiae genome.</title>
        <authorList>
            <person name="Dietrich F.S."/>
            <person name="Voegeli S."/>
            <person name="Brachat S."/>
            <person name="Lerch A."/>
            <person name="Gates K."/>
            <person name="Steiner S."/>
            <person name="Mohr C."/>
            <person name="Pohlmann R."/>
            <person name="Luedi P."/>
            <person name="Choi S."/>
            <person name="Wing R.A."/>
            <person name="Flavier A."/>
            <person name="Gaffney T.D."/>
            <person name="Philippsen P."/>
        </authorList>
    </citation>
    <scope>NUCLEOTIDE SEQUENCE [LARGE SCALE GENOMIC DNA]</scope>
    <source>
        <strain evidence="11">ATCC 10895 / CBS 109.51 / FGSC 9923 / NRRL Y-1056</strain>
    </source>
</reference>
<evidence type="ECO:0000256" key="1">
    <source>
        <dbReference type="ARBA" id="ARBA00004970"/>
    </source>
</evidence>
<dbReference type="AlphaFoldDB" id="Q757N4"/>
<evidence type="ECO:0000313" key="11">
    <source>
        <dbReference type="Proteomes" id="UP000000591"/>
    </source>
</evidence>
<sequence length="344" mass="39090">MCRRTSQRNLRMFSHHSHSGEYVAHGADTLEAVVAEALRQGFHTYCLTEHMPRLDEAYLYPEERSGAAARDLRGLAELFGRYVEHAARLRQHVDGMAVLVGMEAEACDRQHVAYAKRLLQDFGSHVQFCVGSVHHVYGIPIDFSQTLWDSALQQAGGNLKRLLADYFDWQYYMLRELQPEVVGHFDLIRLYLPRDRFWVELGTGAVSDTYLGGNWTHIALVSARIVSLWEDVQSRVVRNLEYIASYGGLVEINSAGLRKGLADPYPHRDVALLVKRYAGARFVLSDDAHSVSQVGTEYVRTLEYVENVLQLEGLFYLAEASSGPTALEAKYMSLQEIKESRFWK</sequence>